<protein>
    <submittedName>
        <fullName evidence="1">Uncharacterized protein</fullName>
    </submittedName>
</protein>
<evidence type="ECO:0000313" key="2">
    <source>
        <dbReference type="Proteomes" id="UP000595437"/>
    </source>
</evidence>
<accession>A0A7T8KA95</accession>
<evidence type="ECO:0000313" key="1">
    <source>
        <dbReference type="EMBL" id="QQP52707.1"/>
    </source>
</evidence>
<dbReference type="AlphaFoldDB" id="A0A7T8KA95"/>
<name>A0A7T8KA95_CALRO</name>
<proteinExistence type="predicted"/>
<keyword evidence="2" id="KW-1185">Reference proteome</keyword>
<organism evidence="1 2">
    <name type="scientific">Caligus rogercresseyi</name>
    <name type="common">Sea louse</name>
    <dbReference type="NCBI Taxonomy" id="217165"/>
    <lineage>
        <taxon>Eukaryota</taxon>
        <taxon>Metazoa</taxon>
        <taxon>Ecdysozoa</taxon>
        <taxon>Arthropoda</taxon>
        <taxon>Crustacea</taxon>
        <taxon>Multicrustacea</taxon>
        <taxon>Hexanauplia</taxon>
        <taxon>Copepoda</taxon>
        <taxon>Siphonostomatoida</taxon>
        <taxon>Caligidae</taxon>
        <taxon>Caligus</taxon>
    </lineage>
</organism>
<dbReference type="Proteomes" id="UP000595437">
    <property type="component" value="Chromosome 3"/>
</dbReference>
<dbReference type="EMBL" id="CP045892">
    <property type="protein sequence ID" value="QQP52707.1"/>
    <property type="molecule type" value="Genomic_DNA"/>
</dbReference>
<sequence length="62" mass="7317">MVACRYTRIFLQRRKKSDNSCLSLCSSPEQTHLHCWLQKKKTLQSAVRMQRPSLKRSESAYT</sequence>
<reference evidence="2" key="1">
    <citation type="submission" date="2021-01" db="EMBL/GenBank/DDBJ databases">
        <title>Caligus Genome Assembly.</title>
        <authorList>
            <person name="Gallardo-Escarate C."/>
        </authorList>
    </citation>
    <scope>NUCLEOTIDE SEQUENCE [LARGE SCALE GENOMIC DNA]</scope>
</reference>
<gene>
    <name evidence="1" type="ORF">FKW44_004940</name>
</gene>